<dbReference type="SUPFAM" id="SSF49899">
    <property type="entry name" value="Concanavalin A-like lectins/glucanases"/>
    <property type="match status" value="1"/>
</dbReference>
<evidence type="ECO:0008006" key="4">
    <source>
        <dbReference type="Google" id="ProtNLM"/>
    </source>
</evidence>
<dbReference type="NCBIfam" id="TIGR03696">
    <property type="entry name" value="Rhs_assc_core"/>
    <property type="match status" value="1"/>
</dbReference>
<comment type="caution">
    <text evidence="2">The sequence shown here is derived from an EMBL/GenBank/DDBJ whole genome shotgun (WGS) entry which is preliminary data.</text>
</comment>
<reference evidence="2 3" key="1">
    <citation type="submission" date="2019-01" db="EMBL/GenBank/DDBJ databases">
        <title>Filimonas sp. strain TTM-71.</title>
        <authorList>
            <person name="Chen W.-M."/>
        </authorList>
    </citation>
    <scope>NUCLEOTIDE SEQUENCE [LARGE SCALE GENOMIC DNA]</scope>
    <source>
        <strain evidence="2 3">TTM-71</strain>
    </source>
</reference>
<protein>
    <recommendedName>
        <fullName evidence="4">RHS repeat-associated core domain-containing protein</fullName>
    </recommendedName>
</protein>
<keyword evidence="3" id="KW-1185">Reference proteome</keyword>
<dbReference type="InterPro" id="IPR050708">
    <property type="entry name" value="T6SS_VgrG/RHS"/>
</dbReference>
<feature type="region of interest" description="Disordered" evidence="1">
    <location>
        <begin position="2838"/>
        <end position="2869"/>
    </location>
</feature>
<dbReference type="PANTHER" id="PTHR32305">
    <property type="match status" value="1"/>
</dbReference>
<accession>A0A4Q1D8Y7</accession>
<dbReference type="InterPro" id="IPR013320">
    <property type="entry name" value="ConA-like_dom_sf"/>
</dbReference>
<dbReference type="OrthoDB" id="2972467at2"/>
<dbReference type="GO" id="GO:0005975">
    <property type="term" value="P:carbohydrate metabolic process"/>
    <property type="evidence" value="ECO:0007669"/>
    <property type="project" value="UniProtKB-ARBA"/>
</dbReference>
<dbReference type="GO" id="GO:0004553">
    <property type="term" value="F:hydrolase activity, hydrolyzing O-glycosyl compounds"/>
    <property type="evidence" value="ECO:0007669"/>
    <property type="project" value="UniProtKB-ARBA"/>
</dbReference>
<dbReference type="Gene3D" id="2.60.120.200">
    <property type="match status" value="1"/>
</dbReference>
<name>A0A4Q1D8Y7_9BACT</name>
<dbReference type="Gene3D" id="2.180.10.10">
    <property type="entry name" value="RHS repeat-associated core"/>
    <property type="match status" value="1"/>
</dbReference>
<gene>
    <name evidence="2" type="ORF">ESB13_00105</name>
</gene>
<organism evidence="2 3">
    <name type="scientific">Filimonas effusa</name>
    <dbReference type="NCBI Taxonomy" id="2508721"/>
    <lineage>
        <taxon>Bacteria</taxon>
        <taxon>Pseudomonadati</taxon>
        <taxon>Bacteroidota</taxon>
        <taxon>Chitinophagia</taxon>
        <taxon>Chitinophagales</taxon>
        <taxon>Chitinophagaceae</taxon>
        <taxon>Filimonas</taxon>
    </lineage>
</organism>
<dbReference type="Proteomes" id="UP000290545">
    <property type="component" value="Unassembled WGS sequence"/>
</dbReference>
<evidence type="ECO:0000313" key="3">
    <source>
        <dbReference type="Proteomes" id="UP000290545"/>
    </source>
</evidence>
<proteinExistence type="predicted"/>
<dbReference type="PANTHER" id="PTHR32305:SF15">
    <property type="entry name" value="PROTEIN RHSA-RELATED"/>
    <property type="match status" value="1"/>
</dbReference>
<dbReference type="RefSeq" id="WP_129001020.1">
    <property type="nucleotide sequence ID" value="NZ_SDHZ01000001.1"/>
</dbReference>
<evidence type="ECO:0000313" key="2">
    <source>
        <dbReference type="EMBL" id="RXK85268.1"/>
    </source>
</evidence>
<evidence type="ECO:0000256" key="1">
    <source>
        <dbReference type="SAM" id="MobiDB-lite"/>
    </source>
</evidence>
<dbReference type="EMBL" id="SDHZ01000001">
    <property type="protein sequence ID" value="RXK85268.1"/>
    <property type="molecule type" value="Genomic_DNA"/>
</dbReference>
<dbReference type="InterPro" id="IPR022385">
    <property type="entry name" value="Rhs_assc_core"/>
</dbReference>
<sequence length="2869" mass="318557">MTPRYSIKHSVLLLLFMILPAAMLFAASESYIQTLSGKIKQGDSCVVVDDKFLHMPLDQWNQVRNLSVRNIISFELRQDTNFYYQVKPFTCNLSLSIRYYTSRDQVQPTVIDDVNLAVRYDTATGSFYPLTDYYKFNNAFKVVVIVKSISSPEWGSQLPSIFRINSQIIVDRNYPFNPVWDGLISIGKTASKITVSWPLWTSGEPGTGQQNTIYDEYDLEWAFIDEKSEEGMMLLNSFGDNEQPFHILSSLPEEWMRNNATRVTIPTTHYTINIPYPRGYVFFRIRGVSHSDPTNPILRFESNWVYESRNESNVVKTLAVRIKDEAQRQVMNWSYTGSFAEEGKRKEVIAYHDASLRNRQTVTINNSDDIAVAAETIYDKMGRAALQILPAPLKSNRFDYYDNINMNEANEPYNYTNIKPISTDIVACGIDADPLRNSIGGQNDPGGASVYYSPNNLFLPNSETTDHFFTKYIPDADKKPFALTEYTPDNTGRIRRQGGVGSEFQIGKGHATSYYYGKPLQEDLDRLFGTEAGIASHYLKTMVVDANGQASVSYTDASGKTIATALAGEAPQTLDALPSAQSQNIQSRILIRPADFQKDAAALQTIATATFLAQKISGTSSGYKLHYSVSPAFIKTAPANAPAFCSNCFYELLIEVKDACGIPVGSATSQPFSGNDIVCGTATQDITDSFSVDVHETGEYYVTYKLKLSDAQIQFHEDYYIQNNKDLKTQYTFLIDELNHSDIASCYSECSTCIEKLGTKEQFTAKMKALLTQQKEQKFPGENFSFDAPEITSWISNTYDQLNSACQNMQASCRATFPCADRLALMKIDVSPGGQYALYDSATLVPTDRDVNVMLHYKDSDFPDLAFENEDGVQVSIKTLSESEFVAAYIVHPEWADEFAKYHIEYCGYLWCMSNSYVYDFEDLISNVVSTGTQAVQKGLYNRNDIYTLLNKDPLFSAGNIGFTYKTPMQNDLAAFSNALNFYVKNASGTTLPGKNILQLVDWALYCKPATASEDAAAGWQNCAPADECRSVTREWEMYRNFYLQVRGKYVNRLKKDAGCENCFIGTDGTSQLSGNCSDAPGQGPATPVPCPSVAEFARRGANYVYLQLGNTSRESEDVYFGYTGGALGRDVVLLVDEYYANEGWTAVPTRHEIPIPAGQQEAYVGTDMLYINLGSPEGDPESFEERKFLLAGIYCGETVVSGSSTLCKDNPNYPRYKNKRRVFFDYVDLSPLLNCAASQSSNADQVARTETLKNLQADTVNWRVTLDAAIADEFAGNAQAMAVLTKEKLNELITKLYAVSARYITASPVSEIKLVSTLPAGMAASEYNHRSFREVFVATVGQSLVNIGFNESLLASPYPYDKQPVVANPNIGEVTADICANIAAFRVKWVNAGSPGTFHKYLKELLTYDYVLTEAELQDLESKCAASCRVRMLNNPVLLPVAFLKAPSATINCDEVTAGVNAFTQDNPGVAVDTRLYRVLLTNYLNHRWGYTLSFDEYLAFRERDCLTAGAELYNKPASASPEVDDWACTNGIIKEACTTAGLEYEKYIIAERIKFRNNYISVCLANKAGAKLKFTPKEYHYTLYYYDQAGNLVKTIPPEGVSFLEGEDLAQVETFRGDNPEVCLEYNGPTVEDKNATLNNVSAQLLAGAGKGIEFWLYHQNNENFTRHVRFITPDKKFFYQLAIRDNKIWAELYSMQPDGAGDIIVTESNHAYADLSGLPRPLQSWTHVVLQSVSNTLSTGDDLQLYVDGEKLNTISTSPSVPGYPFDWGIEAALSDAAMVLPAQELVSLKQLRLYRRPATDAEVWANYKNPCLTPRDLLAQWASANPTNVQTNPLTVWGRFNIPAVESETTVGGTIEWAGRTILPKHGLPTVYQYNSLNQVVKQTTPDAGISEFYYDRVARLVASQNAEQKNPVGGGTADNPANRFSYTVYDKLGRITEVGERSGTSIAMSTDVARDSTSLYNWLNQGVCRQVTLTAYDEKPFWAPADLTLKNLRKRVVATALLSSGTNGNINREAATYYSYDAIGNVDILHQENKQLAQQEKQFFPASTGLKKIVYDYDLVSGKVNKVKYQDGKYDQFYYSYRYDAENRLIEALSGRDLDVLSSDARYTYYLHGPLARMELGKNQVQGVDYAYTLQGWLKGVNGQFLDATKDMGGDGYSTMHHDVAKDAIAFTLGYYANDYNPIGLNASTPAFAKSYSHPLPTAAEESGKELYNGNISYSTYAYSHLPQASSGSVVGNSYRYDQLNRLILANRHNNLTNDNSAWSNNAISDEYKEKLTYDANGNILTLKRTAPATGVDKLMDNLTYKYNVDNNGKLVNNRLRHVEDTVDSSKFAEDIDGQTADHYKYDNIGNLVNEGSDTIKWNVYGKIASVYKSGNKRISYSYDPGGNRITKDVDNVNTYYVRDAQGNVLGVYLKTATNWEWKEQHLYGSSRLGILTPKLVVNSSTSDSYSGPGSTEYVGNRLFELTNHLENVLATVSDKKMLDGGGEGCYRADVVSAQDYYPFGMLMPGRSYNAGGYRYGFNGKENDNEVKGEGNQQDYGMRIYDPRLGRFLSVDPLTREYSHYTPYQFAGNMPVWATDLDGLEEYYYNLTFDKQGQAHLQLTKTVTEKSFLWWKWTPLEKKIISYNGDTYEFTAGGNSVSPVTDLGANSFANLDQFMQGAYGKWKFESVFYSTWAKALSDISVYAEGAADDVAIGRSLGAANKATPEGNANRPTIAANGGSSEAVASNKASGPSNTTLQQRANEIHSALPEATQRRTTTAVAEARNADGSPVTLVASSEKVLRPAQRRILQPGEVSVKGNGHAEATIMNHASQNGIEVKNVAASRPICPNCAESINNGGARPASPLKRPPPISSDLPGAAQR</sequence>